<keyword evidence="2" id="KW-0539">Nucleus</keyword>
<accession>A0ABR4B5P4</accession>
<dbReference type="Proteomes" id="UP001590951">
    <property type="component" value="Unassembled WGS sequence"/>
</dbReference>
<proteinExistence type="inferred from homology"/>
<gene>
    <name evidence="4" type="ORF">ABVK25_007375</name>
</gene>
<evidence type="ECO:0000313" key="4">
    <source>
        <dbReference type="EMBL" id="KAL2052216.1"/>
    </source>
</evidence>
<name>A0ABR4B5P4_9LECA</name>
<dbReference type="Gene3D" id="1.25.10.10">
    <property type="entry name" value="Leucine-rich Repeat Variant"/>
    <property type="match status" value="1"/>
</dbReference>
<dbReference type="InterPro" id="IPR045546">
    <property type="entry name" value="Exportin-T_C"/>
</dbReference>
<evidence type="ECO:0000313" key="5">
    <source>
        <dbReference type="Proteomes" id="UP001590951"/>
    </source>
</evidence>
<keyword evidence="2" id="KW-0694">RNA-binding</keyword>
<keyword evidence="2" id="KW-0820">tRNA-binding</keyword>
<keyword evidence="5" id="KW-1185">Reference proteome</keyword>
<keyword evidence="2" id="KW-0963">Cytoplasm</keyword>
<comment type="function">
    <text evidence="2">tRNA nucleus export receptor which facilitates tRNA translocation across the nuclear pore complex.</text>
</comment>
<sequence length="131" mass="14576">MVVAWGGPDLELRLSTSANASLANGNPQPKLPGFDHFMMTTFSPLCWAIPSNSNFDPKDAQGQLVLAEAAVLQKAIYAKTGQAYLTYLRDMELSGMGMDSGTIEEYLRALCNFDTKEFQRFFQNLVQRSTR</sequence>
<comment type="caution">
    <text evidence="4">The sequence shown here is derived from an EMBL/GenBank/DDBJ whole genome shotgun (WGS) entry which is preliminary data.</text>
</comment>
<comment type="subcellular location">
    <subcellularLocation>
        <location evidence="2">Nucleus</location>
    </subcellularLocation>
    <subcellularLocation>
        <location evidence="2">Cytoplasm</location>
    </subcellularLocation>
    <text evidence="2">Shuttles between the nucleus and the cytoplasm.</text>
</comment>
<organism evidence="4 5">
    <name type="scientific">Lepraria finkii</name>
    <dbReference type="NCBI Taxonomy" id="1340010"/>
    <lineage>
        <taxon>Eukaryota</taxon>
        <taxon>Fungi</taxon>
        <taxon>Dikarya</taxon>
        <taxon>Ascomycota</taxon>
        <taxon>Pezizomycotina</taxon>
        <taxon>Lecanoromycetes</taxon>
        <taxon>OSLEUM clade</taxon>
        <taxon>Lecanoromycetidae</taxon>
        <taxon>Lecanorales</taxon>
        <taxon>Lecanorineae</taxon>
        <taxon>Stereocaulaceae</taxon>
        <taxon>Lepraria</taxon>
    </lineage>
</organism>
<evidence type="ECO:0000259" key="3">
    <source>
        <dbReference type="Pfam" id="PF19282"/>
    </source>
</evidence>
<reference evidence="4 5" key="1">
    <citation type="submission" date="2024-09" db="EMBL/GenBank/DDBJ databases">
        <title>Rethinking Asexuality: The Enigmatic Case of Functional Sexual Genes in Lepraria (Stereocaulaceae).</title>
        <authorList>
            <person name="Doellman M."/>
            <person name="Sun Y."/>
            <person name="Barcenas-Pena A."/>
            <person name="Lumbsch H.T."/>
            <person name="Grewe F."/>
        </authorList>
    </citation>
    <scope>NUCLEOTIDE SEQUENCE [LARGE SCALE GENOMIC DNA]</scope>
    <source>
        <strain evidence="4 5">Grewe 0041</strain>
    </source>
</reference>
<comment type="similarity">
    <text evidence="1 2">Belongs to the exportin family.</text>
</comment>
<evidence type="ECO:0000256" key="2">
    <source>
        <dbReference type="RuleBase" id="RU366037"/>
    </source>
</evidence>
<dbReference type="EMBL" id="JBHFEH010000028">
    <property type="protein sequence ID" value="KAL2052216.1"/>
    <property type="molecule type" value="Genomic_DNA"/>
</dbReference>
<dbReference type="InterPro" id="IPR011989">
    <property type="entry name" value="ARM-like"/>
</dbReference>
<dbReference type="PANTHER" id="PTHR15952">
    <property type="entry name" value="EXPORTIN-T/LOS1"/>
    <property type="match status" value="1"/>
</dbReference>
<protein>
    <recommendedName>
        <fullName evidence="2">Exportin-T</fullName>
    </recommendedName>
    <alternativeName>
        <fullName evidence="2">Exportin(tRNA)</fullName>
    </alternativeName>
    <alternativeName>
        <fullName evidence="2">tRNA exportin</fullName>
    </alternativeName>
</protein>
<dbReference type="Pfam" id="PF19282">
    <property type="entry name" value="Exportin-T"/>
    <property type="match status" value="1"/>
</dbReference>
<dbReference type="InterPro" id="IPR040017">
    <property type="entry name" value="XPOT"/>
</dbReference>
<dbReference type="PANTHER" id="PTHR15952:SF11">
    <property type="entry name" value="EXPORTIN-T"/>
    <property type="match status" value="1"/>
</dbReference>
<keyword evidence="2" id="KW-0813">Transport</keyword>
<feature type="domain" description="Exportin-T C-terminal" evidence="3">
    <location>
        <begin position="1"/>
        <end position="129"/>
    </location>
</feature>
<evidence type="ECO:0000256" key="1">
    <source>
        <dbReference type="ARBA" id="ARBA00009466"/>
    </source>
</evidence>